<evidence type="ECO:0000313" key="1">
    <source>
        <dbReference type="EMBL" id="TDR34962.1"/>
    </source>
</evidence>
<gene>
    <name evidence="1" type="ORF">DFR29_1418</name>
</gene>
<dbReference type="Proteomes" id="UP000295293">
    <property type="component" value="Unassembled WGS sequence"/>
</dbReference>
<sequence>MIGDITLEHFKPCFQGHNIIDCAVRDRNIFYFIAREDYTSWPDSKWDRENEPPPEDSSLRQHIVGYFRARPMETRWTRTALTGLANLMSGVALQPDPKHLALALDGPVYAMGSGSKGFEAPLRSWREGGPMRGSINKLRTIGGWLYFCGGNNSVGKRLGSGEWLSHTQSIPDPERNDSRDNTLEDIDGFSESDIYTVGSEGQVFHYDGKTWTRLAFPTNARLETVCCAGNGSVYISDVDGSVFKGRGEEWVRIHKTKLQLPYRDMVWHDGKLWCTSDYGVWTIADDKVAVADLPPGVAAYAGNLSAADGVLLLAGYGGAAFREDGHWTVLYSAVEMHRAARSNVS</sequence>
<dbReference type="RefSeq" id="WP_133822045.1">
    <property type="nucleotide sequence ID" value="NZ_SNZH01000041.1"/>
</dbReference>
<dbReference type="SUPFAM" id="SSF50965">
    <property type="entry name" value="Galactose oxidase, central domain"/>
    <property type="match status" value="1"/>
</dbReference>
<dbReference type="OrthoDB" id="6829668at2"/>
<dbReference type="EMBL" id="SNZH01000041">
    <property type="protein sequence ID" value="TDR34962.1"/>
    <property type="molecule type" value="Genomic_DNA"/>
</dbReference>
<comment type="caution">
    <text evidence="1">The sequence shown here is derived from an EMBL/GenBank/DDBJ whole genome shotgun (WGS) entry which is preliminary data.</text>
</comment>
<protein>
    <submittedName>
        <fullName evidence="1">Uncharacterized protein</fullName>
    </submittedName>
</protein>
<proteinExistence type="predicted"/>
<name>A0A4R6YFJ8_9GAMM</name>
<organism evidence="1 2">
    <name type="scientific">Tahibacter aquaticus</name>
    <dbReference type="NCBI Taxonomy" id="520092"/>
    <lineage>
        <taxon>Bacteria</taxon>
        <taxon>Pseudomonadati</taxon>
        <taxon>Pseudomonadota</taxon>
        <taxon>Gammaproteobacteria</taxon>
        <taxon>Lysobacterales</taxon>
        <taxon>Rhodanobacteraceae</taxon>
        <taxon>Tahibacter</taxon>
    </lineage>
</organism>
<dbReference type="AlphaFoldDB" id="A0A4R6YFJ8"/>
<keyword evidence="2" id="KW-1185">Reference proteome</keyword>
<evidence type="ECO:0000313" key="2">
    <source>
        <dbReference type="Proteomes" id="UP000295293"/>
    </source>
</evidence>
<accession>A0A4R6YFJ8</accession>
<dbReference type="InterPro" id="IPR011043">
    <property type="entry name" value="Gal_Oxase/kelch_b-propeller"/>
</dbReference>
<reference evidence="1 2" key="1">
    <citation type="submission" date="2019-03" db="EMBL/GenBank/DDBJ databases">
        <title>Genomic Encyclopedia of Type Strains, Phase IV (KMG-IV): sequencing the most valuable type-strain genomes for metagenomic binning, comparative biology and taxonomic classification.</title>
        <authorList>
            <person name="Goeker M."/>
        </authorList>
    </citation>
    <scope>NUCLEOTIDE SEQUENCE [LARGE SCALE GENOMIC DNA]</scope>
    <source>
        <strain evidence="1 2">DSM 21667</strain>
    </source>
</reference>